<keyword evidence="3" id="KW-0238">DNA-binding</keyword>
<protein>
    <submittedName>
        <fullName evidence="6">LysR family transcriptional regulator</fullName>
    </submittedName>
</protein>
<evidence type="ECO:0000256" key="4">
    <source>
        <dbReference type="ARBA" id="ARBA00023163"/>
    </source>
</evidence>
<reference evidence="6 7" key="1">
    <citation type="submission" date="2024-06" db="EMBL/GenBank/DDBJ databases">
        <authorList>
            <person name="Steensen K."/>
            <person name="Seneca J."/>
            <person name="Bartlau N."/>
            <person name="Yu A.X."/>
            <person name="Polz M.F."/>
        </authorList>
    </citation>
    <scope>NUCLEOTIDE SEQUENCE [LARGE SCALE GENOMIC DNA]</scope>
    <source>
        <strain evidence="6 7">1F9</strain>
    </source>
</reference>
<accession>A0ABV4KXM1</accession>
<dbReference type="EMBL" id="JBGOOL010000207">
    <property type="protein sequence ID" value="MEZ8056361.1"/>
    <property type="molecule type" value="Genomic_DNA"/>
</dbReference>
<comment type="similarity">
    <text evidence="1">Belongs to the LysR transcriptional regulatory family.</text>
</comment>
<evidence type="ECO:0000259" key="5">
    <source>
        <dbReference type="PROSITE" id="PS50931"/>
    </source>
</evidence>
<name>A0ABV4KXM1_9VIBR</name>
<organism evidence="6 7">
    <name type="scientific">Vibrio atlanticus</name>
    <dbReference type="NCBI Taxonomy" id="693153"/>
    <lineage>
        <taxon>Bacteria</taxon>
        <taxon>Pseudomonadati</taxon>
        <taxon>Pseudomonadota</taxon>
        <taxon>Gammaproteobacteria</taxon>
        <taxon>Vibrionales</taxon>
        <taxon>Vibrionaceae</taxon>
        <taxon>Vibrio</taxon>
    </lineage>
</organism>
<comment type="caution">
    <text evidence="6">The sequence shown here is derived from an EMBL/GenBank/DDBJ whole genome shotgun (WGS) entry which is preliminary data.</text>
</comment>
<sequence>MKVSNRSIDVKYLRTFSHVARHRSFTAAAESLYLTQPAVSQHIKKIESKIGATIFDRKGGFGLTRHGKVLLEYVNKTMFMHEKLFEDLEGIDICKQYSIAISDSFNPELVAQVINTFRTYNEVELAITGFSNIDEVNKDNYDLIFGVGEVLDSDGKLFSLNRVKYILACDISIVPEECFPERVVFCSSLTRREAEVLLSSARVDTLNVKSWLTTSSSRLMINELHAANTFVICPSWAVGKQVFNRRLLKKNIEMYVWCNEEAAQKIELERLKTLISNIFN</sequence>
<keyword evidence="7" id="KW-1185">Reference proteome</keyword>
<dbReference type="RefSeq" id="WP_198596089.1">
    <property type="nucleotide sequence ID" value="NZ_JBFRME010000217.1"/>
</dbReference>
<gene>
    <name evidence="6" type="ORF">ACED57_25110</name>
</gene>
<feature type="domain" description="HTH lysR-type" evidence="5">
    <location>
        <begin position="8"/>
        <end position="64"/>
    </location>
</feature>
<dbReference type="Proteomes" id="UP001569175">
    <property type="component" value="Unassembled WGS sequence"/>
</dbReference>
<dbReference type="InterPro" id="IPR036390">
    <property type="entry name" value="WH_DNA-bd_sf"/>
</dbReference>
<dbReference type="SUPFAM" id="SSF46785">
    <property type="entry name" value="Winged helix' DNA-binding domain"/>
    <property type="match status" value="1"/>
</dbReference>
<evidence type="ECO:0000313" key="7">
    <source>
        <dbReference type="Proteomes" id="UP001569175"/>
    </source>
</evidence>
<dbReference type="Gene3D" id="1.10.10.10">
    <property type="entry name" value="Winged helix-like DNA-binding domain superfamily/Winged helix DNA-binding domain"/>
    <property type="match status" value="1"/>
</dbReference>
<evidence type="ECO:0000256" key="1">
    <source>
        <dbReference type="ARBA" id="ARBA00009437"/>
    </source>
</evidence>
<dbReference type="Pfam" id="PF00126">
    <property type="entry name" value="HTH_1"/>
    <property type="match status" value="1"/>
</dbReference>
<dbReference type="InterPro" id="IPR000847">
    <property type="entry name" value="LysR_HTH_N"/>
</dbReference>
<evidence type="ECO:0000313" key="6">
    <source>
        <dbReference type="EMBL" id="MEZ8056361.1"/>
    </source>
</evidence>
<dbReference type="InterPro" id="IPR036388">
    <property type="entry name" value="WH-like_DNA-bd_sf"/>
</dbReference>
<keyword evidence="2" id="KW-0805">Transcription regulation</keyword>
<dbReference type="PANTHER" id="PTHR30126:SF40">
    <property type="entry name" value="HTH-TYPE TRANSCRIPTIONAL REGULATOR GLTR"/>
    <property type="match status" value="1"/>
</dbReference>
<dbReference type="PRINTS" id="PR00039">
    <property type="entry name" value="HTHLYSR"/>
</dbReference>
<dbReference type="PROSITE" id="PS50931">
    <property type="entry name" value="HTH_LYSR"/>
    <property type="match status" value="1"/>
</dbReference>
<evidence type="ECO:0000256" key="3">
    <source>
        <dbReference type="ARBA" id="ARBA00023125"/>
    </source>
</evidence>
<proteinExistence type="inferred from homology"/>
<dbReference type="PANTHER" id="PTHR30126">
    <property type="entry name" value="HTH-TYPE TRANSCRIPTIONAL REGULATOR"/>
    <property type="match status" value="1"/>
</dbReference>
<evidence type="ECO:0000256" key="2">
    <source>
        <dbReference type="ARBA" id="ARBA00023015"/>
    </source>
</evidence>
<keyword evidence="4" id="KW-0804">Transcription</keyword>